<keyword evidence="2" id="KW-0812">Transmembrane</keyword>
<feature type="region of interest" description="Disordered" evidence="1">
    <location>
        <begin position="96"/>
        <end position="115"/>
    </location>
</feature>
<reference evidence="3 4" key="1">
    <citation type="journal article" date="2013" name="Nat. Genet.">
        <title>The genome of the hydatid tapeworm Echinococcus granulosus.</title>
        <authorList>
            <person name="Zheng H."/>
            <person name="Zhang W."/>
            <person name="Zhang L."/>
            <person name="Zhang Z."/>
            <person name="Li J."/>
            <person name="Lu G."/>
            <person name="Zhu Y."/>
            <person name="Wang Y."/>
            <person name="Huang Y."/>
            <person name="Liu J."/>
            <person name="Kang H."/>
            <person name="Chen J."/>
            <person name="Wang L."/>
            <person name="Chen A."/>
            <person name="Yu S."/>
            <person name="Gao Z."/>
            <person name="Jin L."/>
            <person name="Gu W."/>
            <person name="Wang Z."/>
            <person name="Zhao L."/>
            <person name="Shi B."/>
            <person name="Wen H."/>
            <person name="Lin R."/>
            <person name="Jones M.K."/>
            <person name="Brejova B."/>
            <person name="Vinar T."/>
            <person name="Zhao G."/>
            <person name="McManus D.P."/>
            <person name="Chen Z."/>
            <person name="Zhou Y."/>
            <person name="Wang S."/>
        </authorList>
    </citation>
    <scope>NUCLEOTIDE SEQUENCE [LARGE SCALE GENOMIC DNA]</scope>
</reference>
<keyword evidence="2" id="KW-1133">Transmembrane helix</keyword>
<dbReference type="RefSeq" id="XP_024346062.1">
    <property type="nucleotide sequence ID" value="XM_024499533.1"/>
</dbReference>
<dbReference type="KEGG" id="egl:EGR_10284"/>
<protein>
    <submittedName>
        <fullName evidence="3">Uncharacterized protein</fullName>
    </submittedName>
</protein>
<feature type="transmembrane region" description="Helical" evidence="2">
    <location>
        <begin position="6"/>
        <end position="30"/>
    </location>
</feature>
<sequence>MGGFIFPVNFIFILVLHANVCVCVLISSYLNEFNAYALLATVSLMGEQGQLLHRKCKCYVCANCKDSWPDMRIPSQDFKEESFYFLSRGYNNSSYMDRKSTSFQPPAPDNQNASR</sequence>
<comment type="caution">
    <text evidence="3">The sequence shown here is derived from an EMBL/GenBank/DDBJ whole genome shotgun (WGS) entry which is preliminary data.</text>
</comment>
<organism evidence="3 4">
    <name type="scientific">Echinococcus granulosus</name>
    <name type="common">Hydatid tapeworm</name>
    <dbReference type="NCBI Taxonomy" id="6210"/>
    <lineage>
        <taxon>Eukaryota</taxon>
        <taxon>Metazoa</taxon>
        <taxon>Spiralia</taxon>
        <taxon>Lophotrochozoa</taxon>
        <taxon>Platyhelminthes</taxon>
        <taxon>Cestoda</taxon>
        <taxon>Eucestoda</taxon>
        <taxon>Cyclophyllidea</taxon>
        <taxon>Taeniidae</taxon>
        <taxon>Echinococcus</taxon>
        <taxon>Echinococcus granulosus group</taxon>
    </lineage>
</organism>
<name>W6U2S8_ECHGR</name>
<dbReference type="AlphaFoldDB" id="W6U2S8"/>
<gene>
    <name evidence="3" type="ORF">EGR_10284</name>
</gene>
<proteinExistence type="predicted"/>
<evidence type="ECO:0000256" key="1">
    <source>
        <dbReference type="SAM" id="MobiDB-lite"/>
    </source>
</evidence>
<evidence type="ECO:0000313" key="3">
    <source>
        <dbReference type="EMBL" id="EUB54866.1"/>
    </source>
</evidence>
<dbReference type="EMBL" id="APAU02000205">
    <property type="protein sequence ID" value="EUB54866.1"/>
    <property type="molecule type" value="Genomic_DNA"/>
</dbReference>
<evidence type="ECO:0000256" key="2">
    <source>
        <dbReference type="SAM" id="Phobius"/>
    </source>
</evidence>
<accession>W6U2S8</accession>
<dbReference type="Proteomes" id="UP000019149">
    <property type="component" value="Unassembled WGS sequence"/>
</dbReference>
<dbReference type="GeneID" id="36345999"/>
<keyword evidence="4" id="KW-1185">Reference proteome</keyword>
<keyword evidence="2" id="KW-0472">Membrane</keyword>
<dbReference type="CTD" id="36345999"/>
<evidence type="ECO:0000313" key="4">
    <source>
        <dbReference type="Proteomes" id="UP000019149"/>
    </source>
</evidence>